<dbReference type="EMBL" id="UIDG01000629">
    <property type="protein sequence ID" value="SUS08565.1"/>
    <property type="molecule type" value="Genomic_DNA"/>
</dbReference>
<proteinExistence type="predicted"/>
<dbReference type="InterPro" id="IPR051044">
    <property type="entry name" value="MAG_DAG_Lipase"/>
</dbReference>
<dbReference type="Pfam" id="PF12146">
    <property type="entry name" value="Hydrolase_4"/>
    <property type="match status" value="1"/>
</dbReference>
<dbReference type="PRINTS" id="PR00111">
    <property type="entry name" value="ABHYDROLASE"/>
</dbReference>
<feature type="domain" description="Serine aminopeptidase S33" evidence="1">
    <location>
        <begin position="61"/>
        <end position="298"/>
    </location>
</feature>
<dbReference type="GO" id="GO:0016787">
    <property type="term" value="F:hydrolase activity"/>
    <property type="evidence" value="ECO:0007669"/>
    <property type="project" value="UniProtKB-KW"/>
</dbReference>
<name>A0A380TJF2_9ZZZZ</name>
<accession>A0A380TJF2</accession>
<dbReference type="InterPro" id="IPR022742">
    <property type="entry name" value="Hydrolase_4"/>
</dbReference>
<dbReference type="AlphaFoldDB" id="A0A380TJF2"/>
<keyword evidence="2" id="KW-0378">Hydrolase</keyword>
<dbReference type="InterPro" id="IPR000073">
    <property type="entry name" value="AB_hydrolase_1"/>
</dbReference>
<evidence type="ECO:0000259" key="1">
    <source>
        <dbReference type="Pfam" id="PF12146"/>
    </source>
</evidence>
<reference evidence="2" key="1">
    <citation type="submission" date="2018-07" db="EMBL/GenBank/DDBJ databases">
        <authorList>
            <person name="Quirk P.G."/>
            <person name="Krulwich T.A."/>
        </authorList>
    </citation>
    <scope>NUCLEOTIDE SEQUENCE</scope>
</reference>
<dbReference type="PANTHER" id="PTHR11614">
    <property type="entry name" value="PHOSPHOLIPASE-RELATED"/>
    <property type="match status" value="1"/>
</dbReference>
<gene>
    <name evidence="2" type="ORF">DF3PB_750004</name>
</gene>
<dbReference type="SUPFAM" id="SSF53474">
    <property type="entry name" value="alpha/beta-Hydrolases"/>
    <property type="match status" value="1"/>
</dbReference>
<protein>
    <submittedName>
        <fullName evidence="2">Alpha/beta hydrolase</fullName>
    </submittedName>
</protein>
<evidence type="ECO:0000313" key="2">
    <source>
        <dbReference type="EMBL" id="SUS08565.1"/>
    </source>
</evidence>
<dbReference type="Gene3D" id="3.40.50.1820">
    <property type="entry name" value="alpha/beta hydrolase"/>
    <property type="match status" value="1"/>
</dbReference>
<sequence length="333" mass="35367">MKRAFHIAVALSILIHVQAACAPVVMPAGASVTESALSGDAITTADGARLPLKSWLPPAGQPQAVIIALHGFNDYSNFFNNAGTNFAKHGVASYAYDQRGFGGAPNRGVWPGEATLADDLRQAAQVIAKRHPGRPLFILGESMGGAVAILAAAGHEPPIADGLILSAPAVWGRASMPWYQNVALWVAAHTAPQGRVTGRGLGIRASDNTPMLEALGRDPMVIKDTRIDAVFGLVGLMDAAMAAAQSIDRPTLVLWGRNDQLIPEGVIRELLAHLPEETAKSSRAVFYHNGWHMLLRDLQAEVVFRDILSWLKRPAQGLPSGEDQPAAAIAERG</sequence>
<organism evidence="2">
    <name type="scientific">metagenome</name>
    <dbReference type="NCBI Taxonomy" id="256318"/>
    <lineage>
        <taxon>unclassified sequences</taxon>
        <taxon>metagenomes</taxon>
    </lineage>
</organism>
<dbReference type="InterPro" id="IPR029058">
    <property type="entry name" value="AB_hydrolase_fold"/>
</dbReference>